<reference evidence="3" key="2">
    <citation type="submission" date="2021-11" db="EMBL/GenBank/DDBJ databases">
        <authorList>
            <consortium name="Genoscope - CEA"/>
            <person name="William W."/>
        </authorList>
    </citation>
    <scope>NUCLEOTIDE SEQUENCE</scope>
</reference>
<organism evidence="2">
    <name type="scientific">Pelagomonas calceolata</name>
    <dbReference type="NCBI Taxonomy" id="35677"/>
    <lineage>
        <taxon>Eukaryota</taxon>
        <taxon>Sar</taxon>
        <taxon>Stramenopiles</taxon>
        <taxon>Ochrophyta</taxon>
        <taxon>Pelagophyceae</taxon>
        <taxon>Pelagomonadales</taxon>
        <taxon>Pelagomonadaceae</taxon>
        <taxon>Pelagomonas</taxon>
    </lineage>
</organism>
<dbReference type="Proteomes" id="UP000789595">
    <property type="component" value="Unassembled WGS sequence"/>
</dbReference>
<evidence type="ECO:0000313" key="2">
    <source>
        <dbReference type="EMBL" id="CAE0687191.1"/>
    </source>
</evidence>
<keyword evidence="4" id="KW-1185">Reference proteome</keyword>
<dbReference type="GO" id="GO:0008610">
    <property type="term" value="P:lipid biosynthetic process"/>
    <property type="evidence" value="ECO:0007669"/>
    <property type="project" value="TreeGrafter"/>
</dbReference>
<protein>
    <recommendedName>
        <fullName evidence="5">Thioesterase domain-containing protein</fullName>
    </recommendedName>
</protein>
<feature type="region of interest" description="Disordered" evidence="1">
    <location>
        <begin position="388"/>
        <end position="416"/>
    </location>
</feature>
<dbReference type="PANTHER" id="PTHR11487">
    <property type="entry name" value="THIOESTERASE"/>
    <property type="match status" value="1"/>
</dbReference>
<dbReference type="PANTHER" id="PTHR11487:SF0">
    <property type="entry name" value="S-ACYL FATTY ACID SYNTHASE THIOESTERASE, MEDIUM CHAIN"/>
    <property type="match status" value="1"/>
</dbReference>
<feature type="region of interest" description="Disordered" evidence="1">
    <location>
        <begin position="236"/>
        <end position="259"/>
    </location>
</feature>
<evidence type="ECO:0000313" key="3">
    <source>
        <dbReference type="EMBL" id="CAH0367367.1"/>
    </source>
</evidence>
<evidence type="ECO:0008006" key="5">
    <source>
        <dbReference type="Google" id="ProtNLM"/>
    </source>
</evidence>
<dbReference type="Gene3D" id="3.40.50.1820">
    <property type="entry name" value="alpha/beta hydrolase"/>
    <property type="match status" value="1"/>
</dbReference>
<dbReference type="EMBL" id="HBIW01003127">
    <property type="protein sequence ID" value="CAE0687191.1"/>
    <property type="molecule type" value="Transcribed_RNA"/>
</dbReference>
<proteinExistence type="predicted"/>
<dbReference type="InterPro" id="IPR012223">
    <property type="entry name" value="TEII"/>
</dbReference>
<evidence type="ECO:0000256" key="1">
    <source>
        <dbReference type="SAM" id="MobiDB-lite"/>
    </source>
</evidence>
<feature type="region of interest" description="Disordered" evidence="1">
    <location>
        <begin position="83"/>
        <end position="102"/>
    </location>
</feature>
<dbReference type="OrthoDB" id="10669862at2759"/>
<accession>A0A7S4E3S0</accession>
<feature type="compositionally biased region" description="Basic and acidic residues" evidence="1">
    <location>
        <begin position="250"/>
        <end position="259"/>
    </location>
</feature>
<dbReference type="SUPFAM" id="SSF53474">
    <property type="entry name" value="alpha/beta-Hydrolases"/>
    <property type="match status" value="1"/>
</dbReference>
<sequence length="600" mass="67828">MAAPIGGLSNAKWRDDKAIIEINAEQADKRLANVLAEQEKKNKQSNDPLAYVHSGVENRMELWDRRNLGKLFRKARGTYQTTPVHMGRIPDRSPMHSGAVPPKHTKEEYERAHNFYQDHYDTLQHKELAKRLLVEDEKPAWQSRLEKSLMSPTKMSTKVDTLEKSVETRFTQDSVEIQLRRAEKWVARPLGPRPDCPWRIVACVADVGMGFSGAANLAGALDDLAEVSALCVPGRLHRGDEDVGDGPEPEYEKKEDEDPLQRFSVVTNEPKPEQSELRKWARDAHDALHALGFFDDERPWMLYGHGVGAVLAYELVRRIIAVDEDPRSPLLPRRLVVSGCPPPALFGGPPGPPPADHPSQESNAPPPLPLGKRDDIALLFYACRLRAGRDPNEQPPLSDDDRDEEPPPEHLEQWQAVQWPEVQRLRRRRALNQYRLQDLPGPLKESAALRRVAAKGVRRDYRLLESHVHDADWPLKIPITALAGEHDLSVSDENLREWETETARDFQYRRVLGGSSYPREPAGVSSLADLLRGACEEFREEAESSDDEGRRKVVPEPGPWSLADYYPESEASEEETVEAKEGFEAMLAASEKARKQLQLR</sequence>
<dbReference type="EMBL" id="CAKKNE010000002">
    <property type="protein sequence ID" value="CAH0367367.1"/>
    <property type="molecule type" value="Genomic_DNA"/>
</dbReference>
<gene>
    <name evidence="2" type="ORF">PCAL00307_LOCUS2625</name>
    <name evidence="3" type="ORF">PECAL_2P03830</name>
</gene>
<feature type="region of interest" description="Disordered" evidence="1">
    <location>
        <begin position="540"/>
        <end position="579"/>
    </location>
</feature>
<evidence type="ECO:0000313" key="4">
    <source>
        <dbReference type="Proteomes" id="UP000789595"/>
    </source>
</evidence>
<dbReference type="AlphaFoldDB" id="A0A7S4E3S0"/>
<feature type="region of interest" description="Disordered" evidence="1">
    <location>
        <begin position="342"/>
        <end position="369"/>
    </location>
</feature>
<feature type="compositionally biased region" description="Pro residues" evidence="1">
    <location>
        <begin position="342"/>
        <end position="356"/>
    </location>
</feature>
<reference evidence="2" key="1">
    <citation type="submission" date="2021-01" db="EMBL/GenBank/DDBJ databases">
        <authorList>
            <person name="Corre E."/>
            <person name="Pelletier E."/>
            <person name="Niang G."/>
            <person name="Scheremetjew M."/>
            <person name="Finn R."/>
            <person name="Kale V."/>
            <person name="Holt S."/>
            <person name="Cochrane G."/>
            <person name="Meng A."/>
            <person name="Brown T."/>
            <person name="Cohen L."/>
        </authorList>
    </citation>
    <scope>NUCLEOTIDE SEQUENCE</scope>
    <source>
        <strain evidence="2">CCMP1756</strain>
    </source>
</reference>
<dbReference type="InterPro" id="IPR029058">
    <property type="entry name" value="AB_hydrolase_fold"/>
</dbReference>
<name>A0A7S4E3S0_9STRA</name>